<keyword evidence="1" id="KW-0472">Membrane</keyword>
<feature type="transmembrane region" description="Helical" evidence="1">
    <location>
        <begin position="84"/>
        <end position="102"/>
    </location>
</feature>
<dbReference type="EMBL" id="JANUGV010000003">
    <property type="protein sequence ID" value="MCS0609263.1"/>
    <property type="molecule type" value="Genomic_DNA"/>
</dbReference>
<gene>
    <name evidence="2" type="ORF">NX773_13910</name>
</gene>
<evidence type="ECO:0000256" key="1">
    <source>
        <dbReference type="SAM" id="Phobius"/>
    </source>
</evidence>
<keyword evidence="1" id="KW-0812">Transmembrane</keyword>
<feature type="transmembrane region" description="Helical" evidence="1">
    <location>
        <begin position="254"/>
        <end position="274"/>
    </location>
</feature>
<evidence type="ECO:0000313" key="2">
    <source>
        <dbReference type="EMBL" id="MCS0609263.1"/>
    </source>
</evidence>
<accession>A0ABT2BL74</accession>
<dbReference type="Proteomes" id="UP001205861">
    <property type="component" value="Unassembled WGS sequence"/>
</dbReference>
<feature type="transmembrane region" description="Helical" evidence="1">
    <location>
        <begin position="280"/>
        <end position="297"/>
    </location>
</feature>
<protein>
    <submittedName>
        <fullName evidence="2">DUF3667 domain-containing protein</fullName>
    </submittedName>
</protein>
<sequence>MKHEAVVHQPPAHCLNCGASVQAAYCQHCGQDTHAHVPGVGEYIHEFVGHYIALESKLWKTLVLLLFKPGRLTRDYIEGKRVRYVLPLRLYLTFSLVLFAVLKMNTHGFNTEKPKEPVTAAQQAEQAKQARQLDKAQADIDAAKKEGGAATAAGMVLAQKAIDTAKRAEPDGEGNTDFLRLDEGDEQRLEARLGKNLAAKIGHFSRLPREEQFEALKSAFFAFGPYAIFAMMPVFALYLKLLYLGSGRLYGEHLLFALHTNAFAFLMLILMMVLPANVPYLRPALGFWLAFYLPTAMRRVYGGSRTATALRWVVLMALHLLGMSIAVLAALAMALAH</sequence>
<organism evidence="2 3">
    <name type="scientific">Massilia solisilvae</name>
    <dbReference type="NCBI Taxonomy" id="1811225"/>
    <lineage>
        <taxon>Bacteria</taxon>
        <taxon>Pseudomonadati</taxon>
        <taxon>Pseudomonadota</taxon>
        <taxon>Betaproteobacteria</taxon>
        <taxon>Burkholderiales</taxon>
        <taxon>Oxalobacteraceae</taxon>
        <taxon>Telluria group</taxon>
        <taxon>Massilia</taxon>
    </lineage>
</organism>
<proteinExistence type="predicted"/>
<keyword evidence="3" id="KW-1185">Reference proteome</keyword>
<feature type="transmembrane region" description="Helical" evidence="1">
    <location>
        <begin position="309"/>
        <end position="336"/>
    </location>
</feature>
<dbReference type="RefSeq" id="WP_258856921.1">
    <property type="nucleotide sequence ID" value="NZ_JANUGV010000003.1"/>
</dbReference>
<reference evidence="2 3" key="1">
    <citation type="submission" date="2022-08" db="EMBL/GenBank/DDBJ databases">
        <title>Reclassification of Massilia species as members of the genera Telluria, Duganella, Pseudoduganella, Mokoshia gen. nov. and Zemynaea gen. nov. using orthogonal and non-orthogonal genome-based approaches.</title>
        <authorList>
            <person name="Bowman J.P."/>
        </authorList>
    </citation>
    <scope>NUCLEOTIDE SEQUENCE [LARGE SCALE GENOMIC DNA]</scope>
    <source>
        <strain evidence="2 3">JCM 31607</strain>
    </source>
</reference>
<feature type="transmembrane region" description="Helical" evidence="1">
    <location>
        <begin position="219"/>
        <end position="242"/>
    </location>
</feature>
<evidence type="ECO:0000313" key="3">
    <source>
        <dbReference type="Proteomes" id="UP001205861"/>
    </source>
</evidence>
<name>A0ABT2BL74_9BURK</name>
<comment type="caution">
    <text evidence="2">The sequence shown here is derived from an EMBL/GenBank/DDBJ whole genome shotgun (WGS) entry which is preliminary data.</text>
</comment>
<dbReference type="InterPro" id="IPR022134">
    <property type="entry name" value="DUF3667"/>
</dbReference>
<dbReference type="Pfam" id="PF12412">
    <property type="entry name" value="DUF3667"/>
    <property type="match status" value="1"/>
</dbReference>
<keyword evidence="1" id="KW-1133">Transmembrane helix</keyword>